<reference evidence="1 2" key="1">
    <citation type="submission" date="2021-03" db="EMBL/GenBank/DDBJ databases">
        <title>Sequencing the genomes of 1000 actinobacteria strains.</title>
        <authorList>
            <person name="Klenk H.-P."/>
        </authorList>
    </citation>
    <scope>NUCLEOTIDE SEQUENCE [LARGE SCALE GENOMIC DNA]</scope>
    <source>
        <strain evidence="1 2">DSM 18824</strain>
    </source>
</reference>
<evidence type="ECO:0008006" key="3">
    <source>
        <dbReference type="Google" id="ProtNLM"/>
    </source>
</evidence>
<evidence type="ECO:0000313" key="2">
    <source>
        <dbReference type="Proteomes" id="UP000755585"/>
    </source>
</evidence>
<dbReference type="RefSeq" id="WP_209696286.1">
    <property type="nucleotide sequence ID" value="NZ_BAAAVU010000001.1"/>
</dbReference>
<dbReference type="Proteomes" id="UP000755585">
    <property type="component" value="Unassembled WGS sequence"/>
</dbReference>
<dbReference type="EMBL" id="JAGINT010000002">
    <property type="protein sequence ID" value="MBP2353305.1"/>
    <property type="molecule type" value="Genomic_DNA"/>
</dbReference>
<gene>
    <name evidence="1" type="ORF">JOF29_004415</name>
</gene>
<sequence>MSRPDIDPTLPLMLGYLCEPPLHSQAATEKLKILLKAFARREGYALGTVYVEHLPTAPAAFEALLEAIRRYEVDAVVVPTKTHLEPLGEPSKMQRLTRETNARVLVAESL</sequence>
<organism evidence="1 2">
    <name type="scientific">Kribbella aluminosa</name>
    <dbReference type="NCBI Taxonomy" id="416017"/>
    <lineage>
        <taxon>Bacteria</taxon>
        <taxon>Bacillati</taxon>
        <taxon>Actinomycetota</taxon>
        <taxon>Actinomycetes</taxon>
        <taxon>Propionibacteriales</taxon>
        <taxon>Kribbellaceae</taxon>
        <taxon>Kribbella</taxon>
    </lineage>
</organism>
<proteinExistence type="predicted"/>
<comment type="caution">
    <text evidence="1">The sequence shown here is derived from an EMBL/GenBank/DDBJ whole genome shotgun (WGS) entry which is preliminary data.</text>
</comment>
<protein>
    <recommendedName>
        <fullName evidence="3">Resolvase/invertase-type recombinase catalytic domain-containing protein</fullName>
    </recommendedName>
</protein>
<name>A0ABS4UNW6_9ACTN</name>
<evidence type="ECO:0000313" key="1">
    <source>
        <dbReference type="EMBL" id="MBP2353305.1"/>
    </source>
</evidence>
<keyword evidence="2" id="KW-1185">Reference proteome</keyword>
<accession>A0ABS4UNW6</accession>